<dbReference type="HOGENOM" id="CLU_3333167_0_0_10"/>
<keyword evidence="2" id="KW-1185">Reference proteome</keyword>
<dbReference type="EMBL" id="CP001769">
    <property type="protein sequence ID" value="ADB39787.1"/>
    <property type="molecule type" value="Genomic_DNA"/>
</dbReference>
<protein>
    <submittedName>
        <fullName evidence="1">Uncharacterized protein</fullName>
    </submittedName>
</protein>
<organism evidence="1 2">
    <name type="scientific">Spirosoma linguale (strain ATCC 33905 / DSM 74 / LMG 10896 / Claus 1)</name>
    <dbReference type="NCBI Taxonomy" id="504472"/>
    <lineage>
        <taxon>Bacteria</taxon>
        <taxon>Pseudomonadati</taxon>
        <taxon>Bacteroidota</taxon>
        <taxon>Cytophagia</taxon>
        <taxon>Cytophagales</taxon>
        <taxon>Cytophagaceae</taxon>
        <taxon>Spirosoma</taxon>
    </lineage>
</organism>
<gene>
    <name evidence="1" type="ordered locus">Slin_3792</name>
</gene>
<dbReference type="AlphaFoldDB" id="D2QC52"/>
<sequence length="38" mass="4249">MAIQKTICEQLITGNLDFLIACFSPLSESLDSRDFITN</sequence>
<reference evidence="1 2" key="1">
    <citation type="journal article" date="2010" name="Stand. Genomic Sci.">
        <title>Complete genome sequence of Spirosoma linguale type strain (1).</title>
        <authorList>
            <person name="Lail K."/>
            <person name="Sikorski J."/>
            <person name="Saunders E."/>
            <person name="Lapidus A."/>
            <person name="Glavina Del Rio T."/>
            <person name="Copeland A."/>
            <person name="Tice H."/>
            <person name="Cheng J.-F."/>
            <person name="Lucas S."/>
            <person name="Nolan M."/>
            <person name="Bruce D."/>
            <person name="Goodwin L."/>
            <person name="Pitluck S."/>
            <person name="Ivanova N."/>
            <person name="Mavromatis K."/>
            <person name="Ovchinnikova G."/>
            <person name="Pati A."/>
            <person name="Chen A."/>
            <person name="Palaniappan K."/>
            <person name="Land M."/>
            <person name="Hauser L."/>
            <person name="Chang Y.-J."/>
            <person name="Jeffries C.D."/>
            <person name="Chain P."/>
            <person name="Brettin T."/>
            <person name="Detter J.C."/>
            <person name="Schuetze A."/>
            <person name="Rohde M."/>
            <person name="Tindall B.J."/>
            <person name="Goeker M."/>
            <person name="Bristow J."/>
            <person name="Eisen J.A."/>
            <person name="Markowitz V."/>
            <person name="Hugenholtz P."/>
            <person name="Kyrpides N.C."/>
            <person name="Klenk H.-P."/>
            <person name="Chen F."/>
        </authorList>
    </citation>
    <scope>NUCLEOTIDE SEQUENCE [LARGE SCALE GENOMIC DNA]</scope>
    <source>
        <strain evidence="2">ATCC 33905 / DSM 74 / LMG 10896 / Claus 1</strain>
    </source>
</reference>
<accession>D2QC52</accession>
<name>D2QC52_SPILD</name>
<evidence type="ECO:0000313" key="2">
    <source>
        <dbReference type="Proteomes" id="UP000002028"/>
    </source>
</evidence>
<evidence type="ECO:0000313" key="1">
    <source>
        <dbReference type="EMBL" id="ADB39787.1"/>
    </source>
</evidence>
<dbReference type="Proteomes" id="UP000002028">
    <property type="component" value="Chromosome"/>
</dbReference>
<proteinExistence type="predicted"/>
<dbReference type="KEGG" id="sli:Slin_3792"/>